<keyword evidence="3 5" id="KW-1133">Transmembrane helix</keyword>
<dbReference type="PANTHER" id="PTHR24064">
    <property type="entry name" value="SOLUTE CARRIER FAMILY 22 MEMBER"/>
    <property type="match status" value="1"/>
</dbReference>
<evidence type="ECO:0000256" key="4">
    <source>
        <dbReference type="ARBA" id="ARBA00023136"/>
    </source>
</evidence>
<feature type="transmembrane region" description="Helical" evidence="5">
    <location>
        <begin position="46"/>
        <end position="65"/>
    </location>
</feature>
<name>A0AAQ4FHX0_AMBAM</name>
<comment type="caution">
    <text evidence="6">The sequence shown here is derived from an EMBL/GenBank/DDBJ whole genome shotgun (WGS) entry which is preliminary data.</text>
</comment>
<evidence type="ECO:0000256" key="1">
    <source>
        <dbReference type="ARBA" id="ARBA00004141"/>
    </source>
</evidence>
<gene>
    <name evidence="6" type="ORF">V5799_023335</name>
</gene>
<protein>
    <submittedName>
        <fullName evidence="6">Uncharacterized protein</fullName>
    </submittedName>
</protein>
<accession>A0AAQ4FHX0</accession>
<sequence length="141" mass="15703">MQPLLSTLEVLSAPNRALGSFISTGGWTTGLLTFAGLAWLCRDWLLLQGVITVAALASIVNWIFIPESPRWLLAMGRYDEARKELQKAVRKNKVKGISVEAIVKEYKDKISLDNLTAKPTFTDLFRSRCIRMTSCLLCAKA</sequence>
<feature type="transmembrane region" description="Helical" evidence="5">
    <location>
        <begin position="21"/>
        <end position="40"/>
    </location>
</feature>
<dbReference type="Proteomes" id="UP001321473">
    <property type="component" value="Unassembled WGS sequence"/>
</dbReference>
<proteinExistence type="predicted"/>
<keyword evidence="4 5" id="KW-0472">Membrane</keyword>
<reference evidence="6 7" key="1">
    <citation type="journal article" date="2023" name="Arcadia Sci">
        <title>De novo assembly of a long-read Amblyomma americanum tick genome.</title>
        <authorList>
            <person name="Chou S."/>
            <person name="Poskanzer K.E."/>
            <person name="Rollins M."/>
            <person name="Thuy-Boun P.S."/>
        </authorList>
    </citation>
    <scope>NUCLEOTIDE SEQUENCE [LARGE SCALE GENOMIC DNA]</scope>
    <source>
        <strain evidence="6">F_SG_1</strain>
        <tissue evidence="6">Salivary glands</tissue>
    </source>
</reference>
<dbReference type="InterPro" id="IPR036259">
    <property type="entry name" value="MFS_trans_sf"/>
</dbReference>
<dbReference type="InterPro" id="IPR005828">
    <property type="entry name" value="MFS_sugar_transport-like"/>
</dbReference>
<dbReference type="Gene3D" id="1.20.1250.20">
    <property type="entry name" value="MFS general substrate transporter like domains"/>
    <property type="match status" value="1"/>
</dbReference>
<comment type="subcellular location">
    <subcellularLocation>
        <location evidence="1">Membrane</location>
        <topology evidence="1">Multi-pass membrane protein</topology>
    </subcellularLocation>
</comment>
<dbReference type="GO" id="GO:0022857">
    <property type="term" value="F:transmembrane transporter activity"/>
    <property type="evidence" value="ECO:0007669"/>
    <property type="project" value="InterPro"/>
</dbReference>
<evidence type="ECO:0000313" key="6">
    <source>
        <dbReference type="EMBL" id="KAK8786887.1"/>
    </source>
</evidence>
<keyword evidence="2 5" id="KW-0812">Transmembrane</keyword>
<dbReference type="GO" id="GO:0016020">
    <property type="term" value="C:membrane"/>
    <property type="evidence" value="ECO:0007669"/>
    <property type="project" value="UniProtKB-SubCell"/>
</dbReference>
<evidence type="ECO:0000256" key="2">
    <source>
        <dbReference type="ARBA" id="ARBA00022692"/>
    </source>
</evidence>
<keyword evidence="7" id="KW-1185">Reference proteome</keyword>
<evidence type="ECO:0000256" key="5">
    <source>
        <dbReference type="SAM" id="Phobius"/>
    </source>
</evidence>
<organism evidence="6 7">
    <name type="scientific">Amblyomma americanum</name>
    <name type="common">Lone star tick</name>
    <dbReference type="NCBI Taxonomy" id="6943"/>
    <lineage>
        <taxon>Eukaryota</taxon>
        <taxon>Metazoa</taxon>
        <taxon>Ecdysozoa</taxon>
        <taxon>Arthropoda</taxon>
        <taxon>Chelicerata</taxon>
        <taxon>Arachnida</taxon>
        <taxon>Acari</taxon>
        <taxon>Parasitiformes</taxon>
        <taxon>Ixodida</taxon>
        <taxon>Ixodoidea</taxon>
        <taxon>Ixodidae</taxon>
        <taxon>Amblyomminae</taxon>
        <taxon>Amblyomma</taxon>
    </lineage>
</organism>
<dbReference type="EMBL" id="JARKHS020002313">
    <property type="protein sequence ID" value="KAK8786887.1"/>
    <property type="molecule type" value="Genomic_DNA"/>
</dbReference>
<dbReference type="AlphaFoldDB" id="A0AAQ4FHX0"/>
<dbReference type="Pfam" id="PF00083">
    <property type="entry name" value="Sugar_tr"/>
    <property type="match status" value="1"/>
</dbReference>
<dbReference type="SUPFAM" id="SSF103473">
    <property type="entry name" value="MFS general substrate transporter"/>
    <property type="match status" value="1"/>
</dbReference>
<evidence type="ECO:0000256" key="3">
    <source>
        <dbReference type="ARBA" id="ARBA00022989"/>
    </source>
</evidence>
<evidence type="ECO:0000313" key="7">
    <source>
        <dbReference type="Proteomes" id="UP001321473"/>
    </source>
</evidence>